<dbReference type="InterPro" id="IPR055570">
    <property type="entry name" value="DUF7146"/>
</dbReference>
<dbReference type="CDD" id="cd01029">
    <property type="entry name" value="TOPRIM_primases"/>
    <property type="match status" value="1"/>
</dbReference>
<keyword evidence="8" id="KW-0347">Helicase</keyword>
<dbReference type="InterPro" id="IPR034154">
    <property type="entry name" value="TOPRIM_DnaG/twinkle"/>
</dbReference>
<dbReference type="AlphaFoldDB" id="A0A1I4TIR2"/>
<gene>
    <name evidence="8" type="ORF">SAMN04488042_11714</name>
</gene>
<dbReference type="GO" id="GO:0003677">
    <property type="term" value="F:DNA binding"/>
    <property type="evidence" value="ECO:0007669"/>
    <property type="project" value="InterPro"/>
</dbReference>
<dbReference type="InterPro" id="IPR013237">
    <property type="entry name" value="Phage_T7_Gp4_N"/>
</dbReference>
<dbReference type="SUPFAM" id="SSF57783">
    <property type="entry name" value="Zinc beta-ribbon"/>
    <property type="match status" value="1"/>
</dbReference>
<keyword evidence="2" id="KW-0639">Primosome</keyword>
<dbReference type="EMBL" id="FOTQ01000017">
    <property type="protein sequence ID" value="SFM76606.1"/>
    <property type="molecule type" value="Genomic_DNA"/>
</dbReference>
<dbReference type="InterPro" id="IPR006171">
    <property type="entry name" value="TOPRIM_dom"/>
</dbReference>
<dbReference type="GO" id="GO:0004386">
    <property type="term" value="F:helicase activity"/>
    <property type="evidence" value="ECO:0007669"/>
    <property type="project" value="UniProtKB-KW"/>
</dbReference>
<dbReference type="GO" id="GO:1990077">
    <property type="term" value="C:primosome complex"/>
    <property type="evidence" value="ECO:0007669"/>
    <property type="project" value="UniProtKB-KW"/>
</dbReference>
<evidence type="ECO:0000256" key="3">
    <source>
        <dbReference type="ARBA" id="ARBA00022679"/>
    </source>
</evidence>
<evidence type="ECO:0000256" key="2">
    <source>
        <dbReference type="ARBA" id="ARBA00022515"/>
    </source>
</evidence>
<dbReference type="InterPro" id="IPR036977">
    <property type="entry name" value="DNA_primase_Znf_CHC2"/>
</dbReference>
<keyword evidence="8" id="KW-0378">Hydrolase</keyword>
<dbReference type="Pfam" id="PF23639">
    <property type="entry name" value="DUF7146"/>
    <property type="match status" value="1"/>
</dbReference>
<dbReference type="GO" id="GO:0008270">
    <property type="term" value="F:zinc ion binding"/>
    <property type="evidence" value="ECO:0007669"/>
    <property type="project" value="InterPro"/>
</dbReference>
<evidence type="ECO:0000256" key="1">
    <source>
        <dbReference type="ARBA" id="ARBA00022478"/>
    </source>
</evidence>
<dbReference type="STRING" id="254406.SAMN04488042_11714"/>
<dbReference type="Pfam" id="PF13362">
    <property type="entry name" value="Toprim_3"/>
    <property type="match status" value="1"/>
</dbReference>
<organism evidence="8 9">
    <name type="scientific">Shimia aestuarii</name>
    <dbReference type="NCBI Taxonomy" id="254406"/>
    <lineage>
        <taxon>Bacteria</taxon>
        <taxon>Pseudomonadati</taxon>
        <taxon>Pseudomonadota</taxon>
        <taxon>Alphaproteobacteria</taxon>
        <taxon>Rhodobacterales</taxon>
        <taxon>Roseobacteraceae</taxon>
    </lineage>
</organism>
<sequence>MTQEIRELAKGKWPSVHSALGLQEQYLKNQHGPCPICGGKDRYRYDNKEGRGTYFCNQCGAGDGFDLLKQFRGWTFAEAAKAVREVLGEARVEPRRTAKAGASNKDLRNQLWQQSHRVRAGDATEVYLKARGLVLQHVSADLRTCPRCWFGKDARGQKQFFPAMIAMVRDKLGKPVTLHRTYLFNGAKAPVAYPRKLMPGSVPAGSAVRLCDPGPVLGIAEGIETALAASELFGVPVWAALTANRLSTWEPPSEAKEIIIYADNDLSGTGQKAAETLRMRMYELGLAVHIELPKETGTDWADGWLVARVQTEAKKSNQGAAK</sequence>
<evidence type="ECO:0000256" key="6">
    <source>
        <dbReference type="ARBA" id="ARBA00023163"/>
    </source>
</evidence>
<evidence type="ECO:0000313" key="8">
    <source>
        <dbReference type="EMBL" id="SFM76606.1"/>
    </source>
</evidence>
<evidence type="ECO:0000256" key="4">
    <source>
        <dbReference type="ARBA" id="ARBA00022695"/>
    </source>
</evidence>
<keyword evidence="1" id="KW-0240">DNA-directed RNA polymerase</keyword>
<feature type="domain" description="DNA primase/helicase Gp4 N-terminal Bacteriophage T7-like" evidence="7">
    <location>
        <begin position="29"/>
        <end position="65"/>
    </location>
</feature>
<accession>A0A1I4TIR2</accession>
<keyword evidence="3" id="KW-0808">Transferase</keyword>
<keyword evidence="5" id="KW-0235">DNA replication</keyword>
<name>A0A1I4TIR2_9RHOB</name>
<keyword evidence="9" id="KW-1185">Reference proteome</keyword>
<protein>
    <submittedName>
        <fullName evidence="8">Putative DNA primase/helicase</fullName>
    </submittedName>
</protein>
<dbReference type="GO" id="GO:0016779">
    <property type="term" value="F:nucleotidyltransferase activity"/>
    <property type="evidence" value="ECO:0007669"/>
    <property type="project" value="UniProtKB-KW"/>
</dbReference>
<evidence type="ECO:0000256" key="5">
    <source>
        <dbReference type="ARBA" id="ARBA00022705"/>
    </source>
</evidence>
<dbReference type="Gene3D" id="3.90.580.10">
    <property type="entry name" value="Zinc finger, CHC2-type domain"/>
    <property type="match status" value="1"/>
</dbReference>
<proteinExistence type="predicted"/>
<dbReference type="GO" id="GO:0006269">
    <property type="term" value="P:DNA replication, synthesis of primer"/>
    <property type="evidence" value="ECO:0007669"/>
    <property type="project" value="UniProtKB-KW"/>
</dbReference>
<evidence type="ECO:0000313" key="9">
    <source>
        <dbReference type="Proteomes" id="UP000199144"/>
    </source>
</evidence>
<dbReference type="GO" id="GO:0000428">
    <property type="term" value="C:DNA-directed RNA polymerase complex"/>
    <property type="evidence" value="ECO:0007669"/>
    <property type="project" value="UniProtKB-KW"/>
</dbReference>
<dbReference type="RefSeq" id="WP_093097045.1">
    <property type="nucleotide sequence ID" value="NZ_FOTQ01000017.1"/>
</dbReference>
<keyword evidence="4" id="KW-0548">Nucleotidyltransferase</keyword>
<reference evidence="8 9" key="1">
    <citation type="submission" date="2016-10" db="EMBL/GenBank/DDBJ databases">
        <authorList>
            <person name="de Groot N.N."/>
        </authorList>
    </citation>
    <scope>NUCLEOTIDE SEQUENCE [LARGE SCALE GENOMIC DNA]</scope>
    <source>
        <strain evidence="8 9">DSM 15283</strain>
    </source>
</reference>
<dbReference type="OrthoDB" id="9811157at2"/>
<dbReference type="Proteomes" id="UP000199144">
    <property type="component" value="Unassembled WGS sequence"/>
</dbReference>
<keyword evidence="6" id="KW-0804">Transcription</keyword>
<dbReference type="Pfam" id="PF08273">
    <property type="entry name" value="Zn_Ribbon_Prim"/>
    <property type="match status" value="1"/>
</dbReference>
<keyword evidence="8" id="KW-0067">ATP-binding</keyword>
<dbReference type="SMART" id="SM00778">
    <property type="entry name" value="Prim_Zn_Ribbon"/>
    <property type="match status" value="1"/>
</dbReference>
<keyword evidence="8" id="KW-0547">Nucleotide-binding</keyword>
<evidence type="ECO:0000259" key="7">
    <source>
        <dbReference type="SMART" id="SM00778"/>
    </source>
</evidence>